<keyword evidence="2" id="KW-1185">Reference proteome</keyword>
<dbReference type="EMBL" id="JACHIN010000025">
    <property type="protein sequence ID" value="MBB5084697.1"/>
    <property type="molecule type" value="Genomic_DNA"/>
</dbReference>
<evidence type="ECO:0000313" key="2">
    <source>
        <dbReference type="Proteomes" id="UP000568380"/>
    </source>
</evidence>
<protein>
    <recommendedName>
        <fullName evidence="3">Lasso peptide biosynthesis PqqD family chaperone</fullName>
    </recommendedName>
</protein>
<evidence type="ECO:0000313" key="1">
    <source>
        <dbReference type="EMBL" id="MBB5084697.1"/>
    </source>
</evidence>
<accession>A0A7W8AEG5</accession>
<organism evidence="1 2">
    <name type="scientific">Nonomuraea endophytica</name>
    <dbReference type="NCBI Taxonomy" id="714136"/>
    <lineage>
        <taxon>Bacteria</taxon>
        <taxon>Bacillati</taxon>
        <taxon>Actinomycetota</taxon>
        <taxon>Actinomycetes</taxon>
        <taxon>Streptosporangiales</taxon>
        <taxon>Streptosporangiaceae</taxon>
        <taxon>Nonomuraea</taxon>
    </lineage>
</organism>
<proteinExistence type="predicted"/>
<sequence>MYALAPDISAVDTDYGIALLHQVRGEYWSLNPTGAIVLRSALESGDPGHAVDRLVAAFDVDGGEAAQDVAHLMDSLVTMGILVRRPA</sequence>
<name>A0A7W8AEG5_9ACTN</name>
<gene>
    <name evidence="1" type="ORF">HNR40_010208</name>
</gene>
<dbReference type="Gene3D" id="1.10.10.1150">
    <property type="entry name" value="Coenzyme PQQ synthesis protein D (PqqD)"/>
    <property type="match status" value="1"/>
</dbReference>
<dbReference type="RefSeq" id="WP_184975114.1">
    <property type="nucleotide sequence ID" value="NZ_JACHIN010000025.1"/>
</dbReference>
<evidence type="ECO:0008006" key="3">
    <source>
        <dbReference type="Google" id="ProtNLM"/>
    </source>
</evidence>
<dbReference type="Proteomes" id="UP000568380">
    <property type="component" value="Unassembled WGS sequence"/>
</dbReference>
<reference evidence="1 2" key="1">
    <citation type="submission" date="2020-08" db="EMBL/GenBank/DDBJ databases">
        <title>Genomic Encyclopedia of Type Strains, Phase IV (KMG-IV): sequencing the most valuable type-strain genomes for metagenomic binning, comparative biology and taxonomic classification.</title>
        <authorList>
            <person name="Goeker M."/>
        </authorList>
    </citation>
    <scope>NUCLEOTIDE SEQUENCE [LARGE SCALE GENOMIC DNA]</scope>
    <source>
        <strain evidence="1 2">DSM 45385</strain>
    </source>
</reference>
<comment type="caution">
    <text evidence="1">The sequence shown here is derived from an EMBL/GenBank/DDBJ whole genome shotgun (WGS) entry which is preliminary data.</text>
</comment>
<dbReference type="InterPro" id="IPR008792">
    <property type="entry name" value="PQQD"/>
</dbReference>
<dbReference type="Pfam" id="PF05402">
    <property type="entry name" value="PqqD"/>
    <property type="match status" value="1"/>
</dbReference>
<dbReference type="InterPro" id="IPR041881">
    <property type="entry name" value="PqqD_sf"/>
</dbReference>
<dbReference type="AlphaFoldDB" id="A0A7W8AEG5"/>
<dbReference type="NCBIfam" id="NF033530">
    <property type="entry name" value="lasso_PqqD_Strm"/>
    <property type="match status" value="1"/>
</dbReference>